<proteinExistence type="predicted"/>
<dbReference type="OrthoDB" id="2657661at2759"/>
<feature type="transmembrane region" description="Helical" evidence="2">
    <location>
        <begin position="409"/>
        <end position="426"/>
    </location>
</feature>
<gene>
    <name evidence="3" type="ORF">PsYK624_109600</name>
</gene>
<sequence>MSTVSLPPGGAGGRIPTTRKGSMAMRQLPRLTMSPRSSASSSAHPSSPPTTGPVRSTSFGLGSIPVAESPVSEPGDLRSASALSLAIEHSTSVTQRPVPIAPLPALPSAEAPEPGDAGALALDGGNALAFAGNTLSRKNTSGSNVVLPRATPKLETTPFAPQDLSDLKYRRKVFYPADAEETIIKHVARGQTKFKRPGIPYQWTAYECPEGKLYFYDETRRVLTMTDIQDNDNLKKIEQAAQELLPQLKEISIPDDAELVLEKTNRTGTDQEVIAYYVATMSAQCIVWLEDVDVTYVTDGERAVVSETHLEKAVRAQFWQHVEMFPNHRGLPLVAINDLRDTFTYGLCDYVTSQTSMFAYDPDTIEKLAKCMAAMKDKERFLHFHGEVGARLDRKDSAFRADIKRPRSFAFLCISPLLFFMPFVYLKELEKTYVDNSVHYYFWRQFIEGLKRDWENSITPATVLLSANVGFLAINSIDTDSPNKSAAQIASYISSMLSLFIYIVAQILSRHHRHHSNGQADQALQYILKREDRLIGLQGVAIAFSLPTALFLWSMITFLIALLFVFFERTSIATRIAMGVVTGSLGLMVLLLLYLESEGTVVETSTQLPKVLRLLGDKLRTLRERCSSKNPGGDRIPRFGRRIKHVQHDSDVSSITLVDGLPGP</sequence>
<evidence type="ECO:0008006" key="5">
    <source>
        <dbReference type="Google" id="ProtNLM"/>
    </source>
</evidence>
<feature type="region of interest" description="Disordered" evidence="1">
    <location>
        <begin position="1"/>
        <end position="76"/>
    </location>
</feature>
<evidence type="ECO:0000313" key="3">
    <source>
        <dbReference type="EMBL" id="GJE94787.1"/>
    </source>
</evidence>
<evidence type="ECO:0000256" key="2">
    <source>
        <dbReference type="SAM" id="Phobius"/>
    </source>
</evidence>
<keyword evidence="2" id="KW-1133">Transmembrane helix</keyword>
<accession>A0A9P3GH00</accession>
<evidence type="ECO:0000256" key="1">
    <source>
        <dbReference type="SAM" id="MobiDB-lite"/>
    </source>
</evidence>
<protein>
    <recommendedName>
        <fullName evidence="5">WW domain-containing protein</fullName>
    </recommendedName>
</protein>
<reference evidence="3 4" key="1">
    <citation type="submission" date="2021-08" db="EMBL/GenBank/DDBJ databases">
        <title>Draft Genome Sequence of Phanerochaete sordida strain YK-624.</title>
        <authorList>
            <person name="Mori T."/>
            <person name="Dohra H."/>
            <person name="Suzuki T."/>
            <person name="Kawagishi H."/>
            <person name="Hirai H."/>
        </authorList>
    </citation>
    <scope>NUCLEOTIDE SEQUENCE [LARGE SCALE GENOMIC DNA]</scope>
    <source>
        <strain evidence="3 4">YK-624</strain>
    </source>
</reference>
<keyword evidence="2" id="KW-0472">Membrane</keyword>
<feature type="transmembrane region" description="Helical" evidence="2">
    <location>
        <begin position="572"/>
        <end position="595"/>
    </location>
</feature>
<comment type="caution">
    <text evidence="3">The sequence shown here is derived from an EMBL/GenBank/DDBJ whole genome shotgun (WGS) entry which is preliminary data.</text>
</comment>
<dbReference type="AlphaFoldDB" id="A0A9P3GH00"/>
<name>A0A9P3GH00_9APHY</name>
<feature type="transmembrane region" description="Helical" evidence="2">
    <location>
        <begin position="489"/>
        <end position="508"/>
    </location>
</feature>
<feature type="transmembrane region" description="Helical" evidence="2">
    <location>
        <begin position="539"/>
        <end position="566"/>
    </location>
</feature>
<dbReference type="Proteomes" id="UP000703269">
    <property type="component" value="Unassembled WGS sequence"/>
</dbReference>
<keyword evidence="2" id="KW-0812">Transmembrane</keyword>
<feature type="transmembrane region" description="Helical" evidence="2">
    <location>
        <begin position="458"/>
        <end position="477"/>
    </location>
</feature>
<dbReference type="EMBL" id="BPQB01000043">
    <property type="protein sequence ID" value="GJE94787.1"/>
    <property type="molecule type" value="Genomic_DNA"/>
</dbReference>
<evidence type="ECO:0000313" key="4">
    <source>
        <dbReference type="Proteomes" id="UP000703269"/>
    </source>
</evidence>
<organism evidence="3 4">
    <name type="scientific">Phanerochaete sordida</name>
    <dbReference type="NCBI Taxonomy" id="48140"/>
    <lineage>
        <taxon>Eukaryota</taxon>
        <taxon>Fungi</taxon>
        <taxon>Dikarya</taxon>
        <taxon>Basidiomycota</taxon>
        <taxon>Agaricomycotina</taxon>
        <taxon>Agaricomycetes</taxon>
        <taxon>Polyporales</taxon>
        <taxon>Phanerochaetaceae</taxon>
        <taxon>Phanerochaete</taxon>
    </lineage>
</organism>
<feature type="compositionally biased region" description="Low complexity" evidence="1">
    <location>
        <begin position="34"/>
        <end position="45"/>
    </location>
</feature>
<keyword evidence="4" id="KW-1185">Reference proteome</keyword>